<dbReference type="EMBL" id="GGEC01054945">
    <property type="protein sequence ID" value="MBX35429.1"/>
    <property type="molecule type" value="Transcribed_RNA"/>
</dbReference>
<dbReference type="AlphaFoldDB" id="A0A2P2MZ09"/>
<reference evidence="1" key="1">
    <citation type="submission" date="2018-02" db="EMBL/GenBank/DDBJ databases">
        <title>Rhizophora mucronata_Transcriptome.</title>
        <authorList>
            <person name="Meera S.P."/>
            <person name="Sreeshan A."/>
            <person name="Augustine A."/>
        </authorList>
    </citation>
    <scope>NUCLEOTIDE SEQUENCE</scope>
    <source>
        <tissue evidence="1">Leaf</tissue>
    </source>
</reference>
<sequence>MTKVPLNEKLGDVVFLGKPPWVWFPTSSKVSNNGNAIHFGIWFP</sequence>
<organism evidence="1">
    <name type="scientific">Rhizophora mucronata</name>
    <name type="common">Asiatic mangrove</name>
    <dbReference type="NCBI Taxonomy" id="61149"/>
    <lineage>
        <taxon>Eukaryota</taxon>
        <taxon>Viridiplantae</taxon>
        <taxon>Streptophyta</taxon>
        <taxon>Embryophyta</taxon>
        <taxon>Tracheophyta</taxon>
        <taxon>Spermatophyta</taxon>
        <taxon>Magnoliopsida</taxon>
        <taxon>eudicotyledons</taxon>
        <taxon>Gunneridae</taxon>
        <taxon>Pentapetalae</taxon>
        <taxon>rosids</taxon>
        <taxon>fabids</taxon>
        <taxon>Malpighiales</taxon>
        <taxon>Rhizophoraceae</taxon>
        <taxon>Rhizophora</taxon>
    </lineage>
</organism>
<evidence type="ECO:0000313" key="1">
    <source>
        <dbReference type="EMBL" id="MBX35429.1"/>
    </source>
</evidence>
<name>A0A2P2MZ09_RHIMU</name>
<accession>A0A2P2MZ09</accession>
<proteinExistence type="predicted"/>
<protein>
    <submittedName>
        <fullName evidence="1">Uncharacterized protein</fullName>
    </submittedName>
</protein>